<dbReference type="Proteomes" id="UP000828390">
    <property type="component" value="Unassembled WGS sequence"/>
</dbReference>
<dbReference type="AlphaFoldDB" id="A0A9D3YLU2"/>
<feature type="region of interest" description="Disordered" evidence="1">
    <location>
        <begin position="1"/>
        <end position="44"/>
    </location>
</feature>
<dbReference type="EMBL" id="JAIWYP010000015">
    <property type="protein sequence ID" value="KAH3702927.1"/>
    <property type="molecule type" value="Genomic_DNA"/>
</dbReference>
<name>A0A9D3YLU2_DREPO</name>
<reference evidence="2" key="2">
    <citation type="submission" date="2020-11" db="EMBL/GenBank/DDBJ databases">
        <authorList>
            <person name="McCartney M.A."/>
            <person name="Auch B."/>
            <person name="Kono T."/>
            <person name="Mallez S."/>
            <person name="Becker A."/>
            <person name="Gohl D.M."/>
            <person name="Silverstein K.A.T."/>
            <person name="Koren S."/>
            <person name="Bechman K.B."/>
            <person name="Herman A."/>
            <person name="Abrahante J.E."/>
            <person name="Garbe J."/>
        </authorList>
    </citation>
    <scope>NUCLEOTIDE SEQUENCE</scope>
    <source>
        <strain evidence="2">Duluth1</strain>
        <tissue evidence="2">Whole animal</tissue>
    </source>
</reference>
<accession>A0A9D3YLU2</accession>
<proteinExistence type="predicted"/>
<evidence type="ECO:0000313" key="3">
    <source>
        <dbReference type="Proteomes" id="UP000828390"/>
    </source>
</evidence>
<feature type="compositionally biased region" description="Basic and acidic residues" evidence="1">
    <location>
        <begin position="1"/>
        <end position="16"/>
    </location>
</feature>
<gene>
    <name evidence="2" type="ORF">DPMN_077955</name>
</gene>
<keyword evidence="3" id="KW-1185">Reference proteome</keyword>
<evidence type="ECO:0000313" key="2">
    <source>
        <dbReference type="EMBL" id="KAH3702927.1"/>
    </source>
</evidence>
<sequence>MKSEKNDREKRDREKAIVTGYHDAPDRTGLNEPGSPRPVSDRVHENMYAMQNRLRRL</sequence>
<reference evidence="2" key="1">
    <citation type="journal article" date="2019" name="bioRxiv">
        <title>The Genome of the Zebra Mussel, Dreissena polymorpha: A Resource for Invasive Species Research.</title>
        <authorList>
            <person name="McCartney M.A."/>
            <person name="Auch B."/>
            <person name="Kono T."/>
            <person name="Mallez S."/>
            <person name="Zhang Y."/>
            <person name="Obille A."/>
            <person name="Becker A."/>
            <person name="Abrahante J.E."/>
            <person name="Garbe J."/>
            <person name="Badalamenti J.P."/>
            <person name="Herman A."/>
            <person name="Mangelson H."/>
            <person name="Liachko I."/>
            <person name="Sullivan S."/>
            <person name="Sone E.D."/>
            <person name="Koren S."/>
            <person name="Silverstein K.A.T."/>
            <person name="Beckman K.B."/>
            <person name="Gohl D.M."/>
        </authorList>
    </citation>
    <scope>NUCLEOTIDE SEQUENCE</scope>
    <source>
        <strain evidence="2">Duluth1</strain>
        <tissue evidence="2">Whole animal</tissue>
    </source>
</reference>
<comment type="caution">
    <text evidence="2">The sequence shown here is derived from an EMBL/GenBank/DDBJ whole genome shotgun (WGS) entry which is preliminary data.</text>
</comment>
<protein>
    <submittedName>
        <fullName evidence="2">Uncharacterized protein</fullName>
    </submittedName>
</protein>
<organism evidence="2 3">
    <name type="scientific">Dreissena polymorpha</name>
    <name type="common">Zebra mussel</name>
    <name type="synonym">Mytilus polymorpha</name>
    <dbReference type="NCBI Taxonomy" id="45954"/>
    <lineage>
        <taxon>Eukaryota</taxon>
        <taxon>Metazoa</taxon>
        <taxon>Spiralia</taxon>
        <taxon>Lophotrochozoa</taxon>
        <taxon>Mollusca</taxon>
        <taxon>Bivalvia</taxon>
        <taxon>Autobranchia</taxon>
        <taxon>Heteroconchia</taxon>
        <taxon>Euheterodonta</taxon>
        <taxon>Imparidentia</taxon>
        <taxon>Neoheterodontei</taxon>
        <taxon>Myida</taxon>
        <taxon>Dreissenoidea</taxon>
        <taxon>Dreissenidae</taxon>
        <taxon>Dreissena</taxon>
    </lineage>
</organism>
<evidence type="ECO:0000256" key="1">
    <source>
        <dbReference type="SAM" id="MobiDB-lite"/>
    </source>
</evidence>